<dbReference type="Proteomes" id="UP000002668">
    <property type="component" value="Genome"/>
</dbReference>
<dbReference type="OMA" id="KTMRDET"/>
<feature type="region of interest" description="Disordered" evidence="1">
    <location>
        <begin position="174"/>
        <end position="216"/>
    </location>
</feature>
<evidence type="ECO:0000313" key="2">
    <source>
        <dbReference type="EMBL" id="CBX90737.1"/>
    </source>
</evidence>
<evidence type="ECO:0000313" key="3">
    <source>
        <dbReference type="Proteomes" id="UP000002668"/>
    </source>
</evidence>
<dbReference type="InParanoid" id="E4ZI76"/>
<dbReference type="eggNOG" id="ENOG502T5RE">
    <property type="taxonomic scope" value="Eukaryota"/>
</dbReference>
<dbReference type="AlphaFoldDB" id="E4ZI76"/>
<sequence>MSIVMRDTTVLSPSSYDPTCNNANTNSNPSLEAVFIHFMLAIKSSHCVGVQISVVPFCLHEFRGQVFYFAEGSFSRCCDGIHENDVLAPTNDAAEAIHQNFVPWHKWNVRAPGFWRELAPAFPRQAGLNACTEAINRYMKQLISETQILECGTDTRKSSDILLVDPNNMQEIITTTNSLSPHTMSRVSSGTSLESGTSASERPLKKKRKLSPSSSAEPVLETADELLWRLGSVSISDAEVSSYIALTNVDNPPLTPCGENVSRAWEMCLSFARRSNQKMKYGRFLRFLSLCFFLIWERYSDKQGKSAAREVNAKMREAGFSGHSRGLKTMRDETTLINRLIASIQESCKLQEVGVLYHIIFEASNYQLIRTINRLGRDKKQTILEYMCDNMNIDSLSACPTAPICIQTIIQQYLPNLSLDFISSAIGYEPIRRRKSGAQEGGLGPQQRASMFAAGTGLVGQEEVERLASPAEMVDHHDSPSIGFRDHIFSNRESDSVSGALDMLNGMEDFFFPSAADMDIMNSDFSFNHIDMGSDMLV</sequence>
<dbReference type="HOGENOM" id="CLU_506289_0_0_1"/>
<dbReference type="VEuPathDB" id="FungiDB:LEMA_P057710.1"/>
<proteinExistence type="predicted"/>
<reference evidence="3" key="1">
    <citation type="journal article" date="2011" name="Nat. Commun.">
        <title>Effector diversification within compartments of the Leptosphaeria maculans genome affected by Repeat-Induced Point mutations.</title>
        <authorList>
            <person name="Rouxel T."/>
            <person name="Grandaubert J."/>
            <person name="Hane J.K."/>
            <person name="Hoede C."/>
            <person name="van de Wouw A.P."/>
            <person name="Couloux A."/>
            <person name="Dominguez V."/>
            <person name="Anthouard V."/>
            <person name="Bally P."/>
            <person name="Bourras S."/>
            <person name="Cozijnsen A.J."/>
            <person name="Ciuffetti L.M."/>
            <person name="Degrave A."/>
            <person name="Dilmaghani A."/>
            <person name="Duret L."/>
            <person name="Fudal I."/>
            <person name="Goodwin S.B."/>
            <person name="Gout L."/>
            <person name="Glaser N."/>
            <person name="Linglin J."/>
            <person name="Kema G.H.J."/>
            <person name="Lapalu N."/>
            <person name="Lawrence C.B."/>
            <person name="May K."/>
            <person name="Meyer M."/>
            <person name="Ollivier B."/>
            <person name="Poulain J."/>
            <person name="Schoch C.L."/>
            <person name="Simon A."/>
            <person name="Spatafora J.W."/>
            <person name="Stachowiak A."/>
            <person name="Turgeon B.G."/>
            <person name="Tyler B.M."/>
            <person name="Vincent D."/>
            <person name="Weissenbach J."/>
            <person name="Amselem J."/>
            <person name="Quesneville H."/>
            <person name="Oliver R.P."/>
            <person name="Wincker P."/>
            <person name="Balesdent M.-H."/>
            <person name="Howlett B.J."/>
        </authorList>
    </citation>
    <scope>NUCLEOTIDE SEQUENCE [LARGE SCALE GENOMIC DNA]</scope>
    <source>
        <strain evidence="3">JN3 / isolate v23.1.3 / race Av1-4-5-6-7-8</strain>
    </source>
</reference>
<gene>
    <name evidence="2" type="ORF">LEMA_P057710.1</name>
</gene>
<dbReference type="GeneID" id="13285420"/>
<keyword evidence="3" id="KW-1185">Reference proteome</keyword>
<dbReference type="EMBL" id="FP929065">
    <property type="protein sequence ID" value="CBX90737.1"/>
    <property type="molecule type" value="Genomic_DNA"/>
</dbReference>
<accession>E4ZI76</accession>
<name>E4ZI76_LEPMJ</name>
<protein>
    <submittedName>
        <fullName evidence="2">Predicted protein</fullName>
    </submittedName>
</protein>
<evidence type="ECO:0000256" key="1">
    <source>
        <dbReference type="SAM" id="MobiDB-lite"/>
    </source>
</evidence>
<dbReference type="OrthoDB" id="3772513at2759"/>
<feature type="compositionally biased region" description="Polar residues" evidence="1">
    <location>
        <begin position="174"/>
        <end position="200"/>
    </location>
</feature>
<organism evidence="3">
    <name type="scientific">Leptosphaeria maculans (strain JN3 / isolate v23.1.3 / race Av1-4-5-6-7-8)</name>
    <name type="common">Blackleg fungus</name>
    <name type="synonym">Phoma lingam</name>
    <dbReference type="NCBI Taxonomy" id="985895"/>
    <lineage>
        <taxon>Eukaryota</taxon>
        <taxon>Fungi</taxon>
        <taxon>Dikarya</taxon>
        <taxon>Ascomycota</taxon>
        <taxon>Pezizomycotina</taxon>
        <taxon>Dothideomycetes</taxon>
        <taxon>Pleosporomycetidae</taxon>
        <taxon>Pleosporales</taxon>
        <taxon>Pleosporineae</taxon>
        <taxon>Leptosphaeriaceae</taxon>
        <taxon>Plenodomus</taxon>
        <taxon>Plenodomus lingam/Leptosphaeria maculans species complex</taxon>
    </lineage>
</organism>